<sequence>FSGAVYITGGGPYTEGGGGSYTQTVVGGGQTPAQQAQCPAGYPQRCDALGQSDYCCPANNYCAYDTNHAVACCPNGQTCQGAAGGYQPSTYYAPTTYYTPSPQPTTVYVAGGAGGVYQTTTTEPYYGNGAGYCSTLIMSGATLPTTAQGDCGTILIL</sequence>
<evidence type="ECO:0000313" key="2">
    <source>
        <dbReference type="Proteomes" id="UP000799441"/>
    </source>
</evidence>
<dbReference type="EMBL" id="MU003802">
    <property type="protein sequence ID" value="KAF2720160.1"/>
    <property type="molecule type" value="Genomic_DNA"/>
</dbReference>
<dbReference type="AlphaFoldDB" id="A0A9P4Q609"/>
<dbReference type="Proteomes" id="UP000799441">
    <property type="component" value="Unassembled WGS sequence"/>
</dbReference>
<dbReference type="PANTHER" id="PTHR39599">
    <property type="entry name" value="GPI-ANCHORED PROTEIN (EUROFUNG)-RELATED-RELATED"/>
    <property type="match status" value="1"/>
</dbReference>
<dbReference type="PANTHER" id="PTHR39599:SF1">
    <property type="entry name" value="GPI-ANCHORED PROTEIN (EUROFUNG)"/>
    <property type="match status" value="1"/>
</dbReference>
<feature type="non-terminal residue" evidence="1">
    <location>
        <position position="1"/>
    </location>
</feature>
<keyword evidence="2" id="KW-1185">Reference proteome</keyword>
<accession>A0A9P4Q609</accession>
<gene>
    <name evidence="1" type="ORF">K431DRAFT_211368</name>
</gene>
<organism evidence="1 2">
    <name type="scientific">Polychaeton citri CBS 116435</name>
    <dbReference type="NCBI Taxonomy" id="1314669"/>
    <lineage>
        <taxon>Eukaryota</taxon>
        <taxon>Fungi</taxon>
        <taxon>Dikarya</taxon>
        <taxon>Ascomycota</taxon>
        <taxon>Pezizomycotina</taxon>
        <taxon>Dothideomycetes</taxon>
        <taxon>Dothideomycetidae</taxon>
        <taxon>Capnodiales</taxon>
        <taxon>Capnodiaceae</taxon>
        <taxon>Polychaeton</taxon>
    </lineage>
</organism>
<protein>
    <submittedName>
        <fullName evidence="1">Uncharacterized protein</fullName>
    </submittedName>
</protein>
<feature type="non-terminal residue" evidence="1">
    <location>
        <position position="157"/>
    </location>
</feature>
<evidence type="ECO:0000313" key="1">
    <source>
        <dbReference type="EMBL" id="KAF2720160.1"/>
    </source>
</evidence>
<reference evidence="1" key="1">
    <citation type="journal article" date="2020" name="Stud. Mycol.">
        <title>101 Dothideomycetes genomes: a test case for predicting lifestyles and emergence of pathogens.</title>
        <authorList>
            <person name="Haridas S."/>
            <person name="Albert R."/>
            <person name="Binder M."/>
            <person name="Bloem J."/>
            <person name="Labutti K."/>
            <person name="Salamov A."/>
            <person name="Andreopoulos B."/>
            <person name="Baker S."/>
            <person name="Barry K."/>
            <person name="Bills G."/>
            <person name="Bluhm B."/>
            <person name="Cannon C."/>
            <person name="Castanera R."/>
            <person name="Culley D."/>
            <person name="Daum C."/>
            <person name="Ezra D."/>
            <person name="Gonzalez J."/>
            <person name="Henrissat B."/>
            <person name="Kuo A."/>
            <person name="Liang C."/>
            <person name="Lipzen A."/>
            <person name="Lutzoni F."/>
            <person name="Magnuson J."/>
            <person name="Mondo S."/>
            <person name="Nolan M."/>
            <person name="Ohm R."/>
            <person name="Pangilinan J."/>
            <person name="Park H.-J."/>
            <person name="Ramirez L."/>
            <person name="Alfaro M."/>
            <person name="Sun H."/>
            <person name="Tritt A."/>
            <person name="Yoshinaga Y."/>
            <person name="Zwiers L.-H."/>
            <person name="Turgeon B."/>
            <person name="Goodwin S."/>
            <person name="Spatafora J."/>
            <person name="Crous P."/>
            <person name="Grigoriev I."/>
        </authorList>
    </citation>
    <scope>NUCLEOTIDE SEQUENCE</scope>
    <source>
        <strain evidence="1">CBS 116435</strain>
    </source>
</reference>
<proteinExistence type="predicted"/>
<dbReference type="OrthoDB" id="2426396at2759"/>
<comment type="caution">
    <text evidence="1">The sequence shown here is derived from an EMBL/GenBank/DDBJ whole genome shotgun (WGS) entry which is preliminary data.</text>
</comment>
<name>A0A9P4Q609_9PEZI</name>